<dbReference type="EMBL" id="EF531339">
    <property type="protein sequence ID" value="ABV27368.1"/>
    <property type="molecule type" value="Genomic_DNA"/>
</dbReference>
<name>A8DJU6_9BACT</name>
<evidence type="ECO:0000313" key="1">
    <source>
        <dbReference type="EMBL" id="ABV27368.1"/>
    </source>
</evidence>
<organism evidence="1">
    <name type="scientific">Chloracidobacterium thermophilum</name>
    <dbReference type="NCBI Taxonomy" id="458033"/>
    <lineage>
        <taxon>Bacteria</taxon>
        <taxon>Pseudomonadati</taxon>
        <taxon>Acidobacteriota</taxon>
        <taxon>Terriglobia</taxon>
        <taxon>Terriglobales</taxon>
        <taxon>Acidobacteriaceae</taxon>
        <taxon>Chloracidobacterium</taxon>
    </lineage>
</organism>
<proteinExistence type="predicted"/>
<protein>
    <submittedName>
        <fullName evidence="1">Uncharacterized protein</fullName>
    </submittedName>
</protein>
<dbReference type="AlphaFoldDB" id="A8DJU6"/>
<sequence>MAESQADLTRWWFVVGCDAQSRWDLGGGDETAGCNGFMRRDYQQPA</sequence>
<accession>A8DJU6</accession>
<gene>
    <name evidence="1" type="ORF">YS_M60-F11.190</name>
</gene>
<reference evidence="1" key="1">
    <citation type="journal article" date="2007" name="Science">
        <title>Candidatus Chloracidobacterium thermophilum: an aerobic phototrophic Acidobacterium.</title>
        <authorList>
            <person name="Bryant D.A."/>
            <person name="Costas A.M."/>
            <person name="Maresca J.A."/>
            <person name="Chew A.G."/>
            <person name="Klatt C.G."/>
            <person name="Bateson M.M."/>
            <person name="Tallon L.J."/>
            <person name="Hostetler J."/>
            <person name="Nelson W.C."/>
            <person name="Heidelberg J.F."/>
            <person name="Ward D.M."/>
        </authorList>
    </citation>
    <scope>NUCLEOTIDE SEQUENCE</scope>
</reference>